<dbReference type="Proteomes" id="UP000239814">
    <property type="component" value="Chromosome"/>
</dbReference>
<protein>
    <submittedName>
        <fullName evidence="6">Iron ABC transporter substrate-binding protein</fullName>
    </submittedName>
</protein>
<keyword evidence="2" id="KW-0813">Transport</keyword>
<proteinExistence type="inferred from homology"/>
<name>A0A2S0KDU2_9ACTN</name>
<keyword evidence="4" id="KW-0479">Metal-binding</keyword>
<feature type="binding site" evidence="4">
    <location>
        <position position="222"/>
    </location>
    <ligand>
        <name>Fe cation</name>
        <dbReference type="ChEBI" id="CHEBI:24875"/>
    </ligand>
</feature>
<keyword evidence="3 5" id="KW-0732">Signal</keyword>
<feature type="signal peptide" evidence="5">
    <location>
        <begin position="1"/>
        <end position="23"/>
    </location>
</feature>
<comment type="similarity">
    <text evidence="1">Belongs to the bacterial solute-binding protein 1 family.</text>
</comment>
<keyword evidence="4" id="KW-0408">Iron</keyword>
<dbReference type="RefSeq" id="WP_105941599.1">
    <property type="nucleotide sequence ID" value="NZ_CP027433.1"/>
</dbReference>
<dbReference type="OrthoDB" id="9769567at2"/>
<evidence type="ECO:0000256" key="1">
    <source>
        <dbReference type="ARBA" id="ARBA00008520"/>
    </source>
</evidence>
<feature type="binding site" evidence="4">
    <location>
        <position position="223"/>
    </location>
    <ligand>
        <name>Fe cation</name>
        <dbReference type="ChEBI" id="CHEBI:24875"/>
    </ligand>
</feature>
<evidence type="ECO:0000313" key="6">
    <source>
        <dbReference type="EMBL" id="AVL99867.1"/>
    </source>
</evidence>
<sequence length="336" mass="35992">MKRSRRLLAVGAAAVMAVSMLVACGSDDDGDGAVTMYSGRSEDLVGPLVTRLDSNGITLNVSYDRKATQILEEGDATPADVFFAQDAGELGRLSQAGLLETLPSDITEVADAKYRPSDNGWAPVTARSRVLAFNPDNIAADELPDGIDGLLDPKFRGQIGYAPTNASFKSFVTALRVMRGEDGARDWLTKFLANEPKTFEKNGQILDAVNEGSVATGLINHYYWAAAVMEKGEENVLARLHFFKNDPGALVNVAGIGVLKSASDKEAAFDVVRALLNDDSQRYFAEETGEYPIAVDVPLNVPGLPRLSELSPPDIDLDDLADLDGTEQLLTQVGAL</sequence>
<evidence type="ECO:0000313" key="7">
    <source>
        <dbReference type="Proteomes" id="UP000239814"/>
    </source>
</evidence>
<dbReference type="PROSITE" id="PS51257">
    <property type="entry name" value="PROKAR_LIPOPROTEIN"/>
    <property type="match status" value="1"/>
</dbReference>
<dbReference type="AlphaFoldDB" id="A0A2S0KDU2"/>
<evidence type="ECO:0000256" key="2">
    <source>
        <dbReference type="ARBA" id="ARBA00022496"/>
    </source>
</evidence>
<evidence type="ECO:0000256" key="5">
    <source>
        <dbReference type="SAM" id="SignalP"/>
    </source>
</evidence>
<dbReference type="InterPro" id="IPR026045">
    <property type="entry name" value="Ferric-bd"/>
</dbReference>
<dbReference type="Gene3D" id="3.40.190.10">
    <property type="entry name" value="Periplasmic binding protein-like II"/>
    <property type="match status" value="2"/>
</dbReference>
<reference evidence="6 7" key="1">
    <citation type="submission" date="2018-03" db="EMBL/GenBank/DDBJ databases">
        <title>Characteristics and genome of n-alkane degrading marine bacteria Gordonia iterans isolated from crude oil contaminated in Tae-an, South Korea.</title>
        <authorList>
            <person name="Lee S.-S."/>
            <person name="Kim H."/>
        </authorList>
    </citation>
    <scope>NUCLEOTIDE SEQUENCE [LARGE SCALE GENOMIC DNA]</scope>
    <source>
        <strain evidence="6 7">Co17</strain>
    </source>
</reference>
<keyword evidence="2" id="KW-0410">Iron transport</keyword>
<dbReference type="GO" id="GO:0006826">
    <property type="term" value="P:iron ion transport"/>
    <property type="evidence" value="ECO:0007669"/>
    <property type="project" value="UniProtKB-KW"/>
</dbReference>
<dbReference type="GO" id="GO:0046872">
    <property type="term" value="F:metal ion binding"/>
    <property type="evidence" value="ECO:0007669"/>
    <property type="project" value="UniProtKB-KW"/>
</dbReference>
<evidence type="ECO:0000256" key="3">
    <source>
        <dbReference type="ARBA" id="ARBA00022729"/>
    </source>
</evidence>
<dbReference type="SUPFAM" id="SSF53850">
    <property type="entry name" value="Periplasmic binding protein-like II"/>
    <property type="match status" value="1"/>
</dbReference>
<keyword evidence="2" id="KW-0406">Ion transport</keyword>
<dbReference type="PIRSF" id="PIRSF002825">
    <property type="entry name" value="CfbpA"/>
    <property type="match status" value="1"/>
</dbReference>
<dbReference type="KEGG" id="git:C6V83_05845"/>
<accession>A0A2S0KDU2</accession>
<feature type="chain" id="PRO_5038785931" evidence="5">
    <location>
        <begin position="24"/>
        <end position="336"/>
    </location>
</feature>
<dbReference type="PANTHER" id="PTHR30006">
    <property type="entry name" value="THIAMINE-BINDING PERIPLASMIC PROTEIN-RELATED"/>
    <property type="match status" value="1"/>
</dbReference>
<dbReference type="EMBL" id="CP027433">
    <property type="protein sequence ID" value="AVL99867.1"/>
    <property type="molecule type" value="Genomic_DNA"/>
</dbReference>
<dbReference type="GO" id="GO:0030288">
    <property type="term" value="C:outer membrane-bounded periplasmic space"/>
    <property type="evidence" value="ECO:0007669"/>
    <property type="project" value="TreeGrafter"/>
</dbReference>
<dbReference type="Pfam" id="PF13343">
    <property type="entry name" value="SBP_bac_6"/>
    <property type="match status" value="1"/>
</dbReference>
<organism evidence="6 7">
    <name type="scientific">Gordonia iterans</name>
    <dbReference type="NCBI Taxonomy" id="1004901"/>
    <lineage>
        <taxon>Bacteria</taxon>
        <taxon>Bacillati</taxon>
        <taxon>Actinomycetota</taxon>
        <taxon>Actinomycetes</taxon>
        <taxon>Mycobacteriales</taxon>
        <taxon>Gordoniaceae</taxon>
        <taxon>Gordonia</taxon>
    </lineage>
</organism>
<dbReference type="PANTHER" id="PTHR30006:SF15">
    <property type="entry name" value="IRON-UTILIZATION PERIPLASMIC PROTEIN"/>
    <property type="match status" value="1"/>
</dbReference>
<evidence type="ECO:0000256" key="4">
    <source>
        <dbReference type="PIRSR" id="PIRSR002825-1"/>
    </source>
</evidence>
<keyword evidence="7" id="KW-1185">Reference proteome</keyword>
<gene>
    <name evidence="6" type="ORF">C6V83_05845</name>
</gene>